<keyword evidence="1" id="KW-1133">Transmembrane helix</keyword>
<keyword evidence="1" id="KW-0472">Membrane</keyword>
<organism evidence="2 3">
    <name type="scientific">Bartonella apihabitans</name>
    <dbReference type="NCBI Taxonomy" id="2750929"/>
    <lineage>
        <taxon>Bacteria</taxon>
        <taxon>Pseudomonadati</taxon>
        <taxon>Pseudomonadota</taxon>
        <taxon>Alphaproteobacteria</taxon>
        <taxon>Hyphomicrobiales</taxon>
        <taxon>Bartonellaceae</taxon>
        <taxon>Bartonella</taxon>
    </lineage>
</organism>
<dbReference type="AlphaFoldDB" id="A0A1U9MCM3"/>
<evidence type="ECO:0000256" key="1">
    <source>
        <dbReference type="SAM" id="Phobius"/>
    </source>
</evidence>
<keyword evidence="3" id="KW-1185">Reference proteome</keyword>
<evidence type="ECO:0000313" key="3">
    <source>
        <dbReference type="Proteomes" id="UP000189660"/>
    </source>
</evidence>
<accession>A0A1U9MCM3</accession>
<protein>
    <submittedName>
        <fullName evidence="2">Uncharacterized protein</fullName>
    </submittedName>
</protein>
<name>A0A1U9MCM3_9HYPH</name>
<keyword evidence="1" id="KW-0812">Transmembrane</keyword>
<reference evidence="2 3" key="1">
    <citation type="submission" date="2016-11" db="EMBL/GenBank/DDBJ databases">
        <title>Comparative genomics of Bartonella apis.</title>
        <authorList>
            <person name="Engel P."/>
        </authorList>
    </citation>
    <scope>NUCLEOTIDE SEQUENCE [LARGE SCALE GENOMIC DNA]</scope>
    <source>
        <strain evidence="2 3">BBC0178</strain>
    </source>
</reference>
<proteinExistence type="predicted"/>
<evidence type="ECO:0000313" key="2">
    <source>
        <dbReference type="EMBL" id="AQT43055.1"/>
    </source>
</evidence>
<dbReference type="EMBL" id="CP015820">
    <property type="protein sequence ID" value="AQT43055.1"/>
    <property type="molecule type" value="Genomic_DNA"/>
</dbReference>
<feature type="transmembrane region" description="Helical" evidence="1">
    <location>
        <begin position="6"/>
        <end position="25"/>
    </location>
</feature>
<dbReference type="Proteomes" id="UP000189660">
    <property type="component" value="Chromosome"/>
</dbReference>
<sequence length="160" mass="18378">MAIQSGVIFVASHTLIRIIFSGLIAQAKHLFQQSFFFYLSRLFSKQKSSTMFCSHLSKQREGKNGLLKQKYSDCEKTRNKKSEAEKTGTGKICNFKKMVTNAFLSRIFFKAFSSSLFCQRVLFSFCKCGFSGLKTFRNPAVYHFNSVTWQSPHKTALHRL</sequence>
<gene>
    <name evidence="2" type="ORF">BBC0178_016000</name>
</gene>
<dbReference type="KEGG" id="bapa:BBC0178_016000"/>